<feature type="compositionally biased region" description="Low complexity" evidence="1">
    <location>
        <begin position="558"/>
        <end position="585"/>
    </location>
</feature>
<dbReference type="InterPro" id="IPR001623">
    <property type="entry name" value="DnaJ_domain"/>
</dbReference>
<feature type="domain" description="J" evidence="2">
    <location>
        <begin position="325"/>
        <end position="390"/>
    </location>
</feature>
<feature type="region of interest" description="Disordered" evidence="1">
    <location>
        <begin position="676"/>
        <end position="721"/>
    </location>
</feature>
<evidence type="ECO:0000259" key="2">
    <source>
        <dbReference type="PROSITE" id="PS50076"/>
    </source>
</evidence>
<evidence type="ECO:0000313" key="3">
    <source>
        <dbReference type="EMBL" id="GHP04584.1"/>
    </source>
</evidence>
<accession>A0A830HBY4</accession>
<dbReference type="CDD" id="cd06257">
    <property type="entry name" value="DnaJ"/>
    <property type="match status" value="1"/>
</dbReference>
<feature type="compositionally biased region" description="Polar residues" evidence="1">
    <location>
        <begin position="8"/>
        <end position="18"/>
    </location>
</feature>
<sequence length="744" mass="78597">MPSSSSSLTSQHFHQQASKAELEAATERAKAAAEEASQRPDDEAAQEKAKAAETELARIVAEAVRKREAKNLRKRKSREASKAELEAATELMPSSSSSSSSSSRLNAGEGGVGKDASSSSSSSARSGPGFSSRSARDERSAREAATQLGSALALTVPGGAGENSVGMGDVAFDDIFSTRRPKDLTAGLSSGLKSITKGIAGGLGGLVAAPVLGAKSDGARGFFAGLGAGLASAVCLPVLGVSIAAVQIGRGAYNTPEAVTETFRRNKRWDAESRQWVADNLKQDVKNINAFPHDDDDIFGALKERQRAAAGVSVTCNDKDVKDSSLYDTLGVEPNATQSELKKAYYNLARSLHPDKNPNDPEAHQRFQRIGEAYQILSNPETRDKYDKSGMDAVSGEQGDQLMDPGLFFGMLFGSDRFDHLVGRLQLATVFACGGDIDRDSLKELQRRREIRLAANLAGLLERYVAGDVTGFEEAMRAEADELRKASFGATLLHVLGTVYFLAGSRYGGTIFEDGLNAMRERGHVAAQQARAASSAMSLFSAYRKASKDIPKKKGASGEESAGGTAADGGTSTNTDPAATAAADGADADADADADASKDDEGDSAEETAAAAAANAALPAILDTLVRVNVLDVERAARHACSRVLYDGGVPREVRKARAHGLVILGNIFKAVKELDDEEEQSVQKRPDGEDADGDCPPPPPPEGESAADRKARRARRAVEHAMVAMVEEQLARRDREEAAEESH</sequence>
<keyword evidence="4" id="KW-1185">Reference proteome</keyword>
<dbReference type="Pfam" id="PF00226">
    <property type="entry name" value="DnaJ"/>
    <property type="match status" value="1"/>
</dbReference>
<dbReference type="PROSITE" id="PS00636">
    <property type="entry name" value="DNAJ_1"/>
    <property type="match status" value="1"/>
</dbReference>
<dbReference type="InterPro" id="IPR036869">
    <property type="entry name" value="J_dom_sf"/>
</dbReference>
<dbReference type="AlphaFoldDB" id="A0A830HBY4"/>
<feature type="region of interest" description="Disordered" evidence="1">
    <location>
        <begin position="67"/>
        <end position="146"/>
    </location>
</feature>
<feature type="region of interest" description="Disordered" evidence="1">
    <location>
        <begin position="550"/>
        <end position="610"/>
    </location>
</feature>
<dbReference type="SUPFAM" id="SSF46565">
    <property type="entry name" value="Chaperone J-domain"/>
    <property type="match status" value="1"/>
</dbReference>
<dbReference type="PRINTS" id="PR00625">
    <property type="entry name" value="JDOMAIN"/>
</dbReference>
<feature type="region of interest" description="Disordered" evidence="1">
    <location>
        <begin position="1"/>
        <end position="54"/>
    </location>
</feature>
<dbReference type="Gene3D" id="1.10.287.110">
    <property type="entry name" value="DnaJ domain"/>
    <property type="match status" value="1"/>
</dbReference>
<dbReference type="Pfam" id="PF14308">
    <property type="entry name" value="DnaJ-X"/>
    <property type="match status" value="1"/>
</dbReference>
<protein>
    <recommendedName>
        <fullName evidence="2">J domain-containing protein</fullName>
    </recommendedName>
</protein>
<feature type="compositionally biased region" description="Low complexity" evidence="1">
    <location>
        <begin position="94"/>
        <end position="103"/>
    </location>
</feature>
<feature type="compositionally biased region" description="Acidic residues" evidence="1">
    <location>
        <begin position="586"/>
        <end position="606"/>
    </location>
</feature>
<evidence type="ECO:0000313" key="4">
    <source>
        <dbReference type="Proteomes" id="UP000660262"/>
    </source>
</evidence>
<dbReference type="InterPro" id="IPR052423">
    <property type="entry name" value="EMIR"/>
</dbReference>
<organism evidence="3 4">
    <name type="scientific">Pycnococcus provasolii</name>
    <dbReference type="NCBI Taxonomy" id="41880"/>
    <lineage>
        <taxon>Eukaryota</taxon>
        <taxon>Viridiplantae</taxon>
        <taxon>Chlorophyta</taxon>
        <taxon>Pseudoscourfieldiophyceae</taxon>
        <taxon>Pseudoscourfieldiales</taxon>
        <taxon>Pycnococcaceae</taxon>
        <taxon>Pycnococcus</taxon>
    </lineage>
</organism>
<dbReference type="InterPro" id="IPR018253">
    <property type="entry name" value="DnaJ_domain_CS"/>
</dbReference>
<dbReference type="OrthoDB" id="10250354at2759"/>
<dbReference type="SMART" id="SM00271">
    <property type="entry name" value="DnaJ"/>
    <property type="match status" value="1"/>
</dbReference>
<evidence type="ECO:0000256" key="1">
    <source>
        <dbReference type="SAM" id="MobiDB-lite"/>
    </source>
</evidence>
<name>A0A830HBY4_9CHLO</name>
<dbReference type="EMBL" id="BNJQ01000008">
    <property type="protein sequence ID" value="GHP04584.1"/>
    <property type="molecule type" value="Genomic_DNA"/>
</dbReference>
<dbReference type="PROSITE" id="PS50076">
    <property type="entry name" value="DNAJ_2"/>
    <property type="match status" value="1"/>
</dbReference>
<dbReference type="PANTHER" id="PTHR44094:SF8">
    <property type="entry name" value="DNAJ HEAT SHOCK N-TERMINAL DOMAIN-CONTAINING PROTEIN-RELATED"/>
    <property type="match status" value="1"/>
</dbReference>
<feature type="compositionally biased region" description="Basic and acidic residues" evidence="1">
    <location>
        <begin position="20"/>
        <end position="54"/>
    </location>
</feature>
<reference evidence="3" key="1">
    <citation type="submission" date="2020-10" db="EMBL/GenBank/DDBJ databases">
        <title>Unveiling of a novel bifunctional photoreceptor, Dualchrome1, isolated from a cosmopolitan green alga.</title>
        <authorList>
            <person name="Suzuki S."/>
            <person name="Kawachi M."/>
        </authorList>
    </citation>
    <scope>NUCLEOTIDE SEQUENCE</scope>
    <source>
        <strain evidence="3">NIES 2893</strain>
    </source>
</reference>
<feature type="compositionally biased region" description="Low complexity" evidence="1">
    <location>
        <begin position="116"/>
        <end position="133"/>
    </location>
</feature>
<dbReference type="InterPro" id="IPR026894">
    <property type="entry name" value="DnaJ_X"/>
</dbReference>
<dbReference type="Proteomes" id="UP000660262">
    <property type="component" value="Unassembled WGS sequence"/>
</dbReference>
<dbReference type="PANTHER" id="PTHR44094">
    <property type="entry name" value="DNAJ HEAT SHOCK N-TERMINAL DOMAIN-CONTAINING PROTEIN"/>
    <property type="match status" value="1"/>
</dbReference>
<comment type="caution">
    <text evidence="3">The sequence shown here is derived from an EMBL/GenBank/DDBJ whole genome shotgun (WGS) entry which is preliminary data.</text>
</comment>
<gene>
    <name evidence="3" type="ORF">PPROV_000333800</name>
</gene>
<proteinExistence type="predicted"/>